<keyword evidence="10" id="KW-0539">Nucleus</keyword>
<comment type="cofactor">
    <cofactor evidence="2">
        <name>Mg(2+)</name>
        <dbReference type="ChEBI" id="CHEBI:18420"/>
    </cofactor>
</comment>
<name>A0A8K0SJV4_9HYPO</name>
<comment type="caution">
    <text evidence="12">The sequence shown here is derived from an EMBL/GenBank/DDBJ whole genome shotgun (WGS) entry which is preliminary data.</text>
</comment>
<evidence type="ECO:0000256" key="2">
    <source>
        <dbReference type="ARBA" id="ARBA00001946"/>
    </source>
</evidence>
<evidence type="ECO:0000256" key="6">
    <source>
        <dbReference type="ARBA" id="ARBA00022763"/>
    </source>
</evidence>
<keyword evidence="5" id="KW-0479">Metal-binding</keyword>
<evidence type="ECO:0000256" key="7">
    <source>
        <dbReference type="ARBA" id="ARBA00022801"/>
    </source>
</evidence>
<keyword evidence="13" id="KW-1185">Reference proteome</keyword>
<comment type="cofactor">
    <cofactor evidence="1">
        <name>Mn(2+)</name>
        <dbReference type="ChEBI" id="CHEBI:29035"/>
    </cofactor>
</comment>
<evidence type="ECO:0000259" key="11">
    <source>
        <dbReference type="Pfam" id="PF03372"/>
    </source>
</evidence>
<dbReference type="AlphaFoldDB" id="A0A8K0SJV4"/>
<evidence type="ECO:0000256" key="8">
    <source>
        <dbReference type="ARBA" id="ARBA00022842"/>
    </source>
</evidence>
<proteinExistence type="predicted"/>
<dbReference type="Pfam" id="PF03372">
    <property type="entry name" value="Exo_endo_phos"/>
    <property type="match status" value="1"/>
</dbReference>
<dbReference type="GO" id="GO:0070260">
    <property type="term" value="F:5'-tyrosyl-DNA phosphodiesterase activity"/>
    <property type="evidence" value="ECO:0007669"/>
    <property type="project" value="TreeGrafter"/>
</dbReference>
<dbReference type="InterPro" id="IPR036691">
    <property type="entry name" value="Endo/exonu/phosph_ase_sf"/>
</dbReference>
<keyword evidence="12" id="KW-0255">Endonuclease</keyword>
<dbReference type="PANTHER" id="PTHR15822">
    <property type="entry name" value="TRAF AND TNF RECEPTOR-ASSOCIATED PROTEIN"/>
    <property type="match status" value="1"/>
</dbReference>
<sequence>MSVISRLRKYLASLDKKGQLRPCAANTSSESQLLPCQTTPCPPPPYVDWVQQPWHEFQPYSGGNQWTALETKYPSPATEDSSSQDDRPVKNQKLRIVTWNVDAAGIRPRARIAALLAHILSLSPPVDVIFLQEVSKLALGVILENTRVRASWFSTDRDGSRWSGQPFANVTLLSRARFCHNVDMVRRGRKMVLGRVYRIKYKSRYGRDALCCDVHVDSCSCAPQTDDACVRLINVHLDSRAIQPSHRPAQVVTVASALREAGRGVVAGDFNPVLPEDETLVEDNGLVDAWTEKCGSMRGHTWRDTSASGEEGRCASRRMDKVAVTGLDVEAIEVLPPGVISTHPMGWGPCLDERGVVNGGRQSVTPLSDHSGLLCTLSWPGAAS</sequence>
<accession>A0A8K0SJV4</accession>
<evidence type="ECO:0000256" key="5">
    <source>
        <dbReference type="ARBA" id="ARBA00022723"/>
    </source>
</evidence>
<comment type="subcellular location">
    <subcellularLocation>
        <location evidence="3">Nucleus</location>
        <location evidence="3">PML body</location>
    </subcellularLocation>
</comment>
<organism evidence="12 13">
    <name type="scientific">Stachybotrys elegans</name>
    <dbReference type="NCBI Taxonomy" id="80388"/>
    <lineage>
        <taxon>Eukaryota</taxon>
        <taxon>Fungi</taxon>
        <taxon>Dikarya</taxon>
        <taxon>Ascomycota</taxon>
        <taxon>Pezizomycotina</taxon>
        <taxon>Sordariomycetes</taxon>
        <taxon>Hypocreomycetidae</taxon>
        <taxon>Hypocreales</taxon>
        <taxon>Stachybotryaceae</taxon>
        <taxon>Stachybotrys</taxon>
    </lineage>
</organism>
<dbReference type="GO" id="GO:0003697">
    <property type="term" value="F:single-stranded DNA binding"/>
    <property type="evidence" value="ECO:0007669"/>
    <property type="project" value="TreeGrafter"/>
</dbReference>
<evidence type="ECO:0000313" key="12">
    <source>
        <dbReference type="EMBL" id="KAH7311569.1"/>
    </source>
</evidence>
<dbReference type="GO" id="GO:0006302">
    <property type="term" value="P:double-strand break repair"/>
    <property type="evidence" value="ECO:0007669"/>
    <property type="project" value="TreeGrafter"/>
</dbReference>
<reference evidence="12" key="1">
    <citation type="journal article" date="2021" name="Nat. Commun.">
        <title>Genetic determinants of endophytism in the Arabidopsis root mycobiome.</title>
        <authorList>
            <person name="Mesny F."/>
            <person name="Miyauchi S."/>
            <person name="Thiergart T."/>
            <person name="Pickel B."/>
            <person name="Atanasova L."/>
            <person name="Karlsson M."/>
            <person name="Huettel B."/>
            <person name="Barry K.W."/>
            <person name="Haridas S."/>
            <person name="Chen C."/>
            <person name="Bauer D."/>
            <person name="Andreopoulos W."/>
            <person name="Pangilinan J."/>
            <person name="LaButti K."/>
            <person name="Riley R."/>
            <person name="Lipzen A."/>
            <person name="Clum A."/>
            <person name="Drula E."/>
            <person name="Henrissat B."/>
            <person name="Kohler A."/>
            <person name="Grigoriev I.V."/>
            <person name="Martin F.M."/>
            <person name="Hacquard S."/>
        </authorList>
    </citation>
    <scope>NUCLEOTIDE SEQUENCE</scope>
    <source>
        <strain evidence="12">MPI-CAGE-CH-0235</strain>
    </source>
</reference>
<dbReference type="Proteomes" id="UP000813444">
    <property type="component" value="Unassembled WGS sequence"/>
</dbReference>
<evidence type="ECO:0000256" key="4">
    <source>
        <dbReference type="ARBA" id="ARBA00022722"/>
    </source>
</evidence>
<evidence type="ECO:0000256" key="9">
    <source>
        <dbReference type="ARBA" id="ARBA00023204"/>
    </source>
</evidence>
<dbReference type="SUPFAM" id="SSF56219">
    <property type="entry name" value="DNase I-like"/>
    <property type="match status" value="1"/>
</dbReference>
<evidence type="ECO:0000256" key="3">
    <source>
        <dbReference type="ARBA" id="ARBA00004322"/>
    </source>
</evidence>
<evidence type="ECO:0000256" key="1">
    <source>
        <dbReference type="ARBA" id="ARBA00001936"/>
    </source>
</evidence>
<dbReference type="GO" id="GO:0005737">
    <property type="term" value="C:cytoplasm"/>
    <property type="evidence" value="ECO:0007669"/>
    <property type="project" value="TreeGrafter"/>
</dbReference>
<dbReference type="Gene3D" id="3.60.10.10">
    <property type="entry name" value="Endonuclease/exonuclease/phosphatase"/>
    <property type="match status" value="1"/>
</dbReference>
<evidence type="ECO:0000256" key="10">
    <source>
        <dbReference type="ARBA" id="ARBA00023242"/>
    </source>
</evidence>
<protein>
    <submittedName>
        <fullName evidence="12">Endonuclease/exonuclease/phosphatase</fullName>
    </submittedName>
</protein>
<dbReference type="InterPro" id="IPR005135">
    <property type="entry name" value="Endo/exonuclease/phosphatase"/>
</dbReference>
<keyword evidence="8" id="KW-0460">Magnesium</keyword>
<keyword evidence="4" id="KW-0540">Nuclease</keyword>
<keyword evidence="9" id="KW-0234">DNA repair</keyword>
<evidence type="ECO:0000313" key="13">
    <source>
        <dbReference type="Proteomes" id="UP000813444"/>
    </source>
</evidence>
<dbReference type="EMBL" id="JAGPNK010000011">
    <property type="protein sequence ID" value="KAH7311569.1"/>
    <property type="molecule type" value="Genomic_DNA"/>
</dbReference>
<feature type="domain" description="Endonuclease/exonuclease/phosphatase" evidence="11">
    <location>
        <begin position="97"/>
        <end position="370"/>
    </location>
</feature>
<dbReference type="GO" id="GO:0046872">
    <property type="term" value="F:metal ion binding"/>
    <property type="evidence" value="ECO:0007669"/>
    <property type="project" value="UniProtKB-KW"/>
</dbReference>
<dbReference type="OrthoDB" id="9975959at2759"/>
<keyword evidence="6" id="KW-0227">DNA damage</keyword>
<dbReference type="InterPro" id="IPR051547">
    <property type="entry name" value="TDP2-like"/>
</dbReference>
<dbReference type="PANTHER" id="PTHR15822:SF4">
    <property type="entry name" value="TYROSYL-DNA PHOSPHODIESTERASE 2"/>
    <property type="match status" value="1"/>
</dbReference>
<dbReference type="GO" id="GO:0004519">
    <property type="term" value="F:endonuclease activity"/>
    <property type="evidence" value="ECO:0007669"/>
    <property type="project" value="UniProtKB-KW"/>
</dbReference>
<gene>
    <name evidence="12" type="ORF">B0I35DRAFT_462930</name>
</gene>
<keyword evidence="7" id="KW-0378">Hydrolase</keyword>